<dbReference type="SUPFAM" id="SSF52218">
    <property type="entry name" value="Flavoproteins"/>
    <property type="match status" value="1"/>
</dbReference>
<dbReference type="EMBL" id="FOCG01000001">
    <property type="protein sequence ID" value="SEM82105.1"/>
    <property type="molecule type" value="Genomic_DNA"/>
</dbReference>
<keyword evidence="2" id="KW-1185">Reference proteome</keyword>
<evidence type="ECO:0000313" key="2">
    <source>
        <dbReference type="Proteomes" id="UP000199158"/>
    </source>
</evidence>
<dbReference type="InterPro" id="IPR029039">
    <property type="entry name" value="Flavoprotein-like_sf"/>
</dbReference>
<reference evidence="1 2" key="1">
    <citation type="submission" date="2016-10" db="EMBL/GenBank/DDBJ databases">
        <authorList>
            <person name="de Groot N.N."/>
        </authorList>
    </citation>
    <scope>NUCLEOTIDE SEQUENCE [LARGE SCALE GENOMIC DNA]</scope>
    <source>
        <strain evidence="1 2">CGMCC 1.5070</strain>
    </source>
</reference>
<evidence type="ECO:0008006" key="3">
    <source>
        <dbReference type="Google" id="ProtNLM"/>
    </source>
</evidence>
<dbReference type="AlphaFoldDB" id="A0A1H8BGW8"/>
<dbReference type="OrthoDB" id="9805976at2"/>
<gene>
    <name evidence="1" type="ORF">SAMN05216180_1898</name>
</gene>
<proteinExistence type="predicted"/>
<organism evidence="1 2">
    <name type="scientific">Hydrogenoanaerobacterium saccharovorans</name>
    <dbReference type="NCBI Taxonomy" id="474960"/>
    <lineage>
        <taxon>Bacteria</taxon>
        <taxon>Bacillati</taxon>
        <taxon>Bacillota</taxon>
        <taxon>Clostridia</taxon>
        <taxon>Eubacteriales</taxon>
        <taxon>Oscillospiraceae</taxon>
        <taxon>Hydrogenoanaerobacterium</taxon>
    </lineage>
</organism>
<dbReference type="Gene3D" id="3.40.50.360">
    <property type="match status" value="1"/>
</dbReference>
<name>A0A1H8BGW8_9FIRM</name>
<protein>
    <recommendedName>
        <fullName evidence="3">NADPH-dependent FMN reductase</fullName>
    </recommendedName>
</protein>
<dbReference type="Proteomes" id="UP000199158">
    <property type="component" value="Unassembled WGS sequence"/>
</dbReference>
<evidence type="ECO:0000313" key="1">
    <source>
        <dbReference type="EMBL" id="SEM82105.1"/>
    </source>
</evidence>
<accession>A0A1H8BGW8</accession>
<sequence length="217" mass="24676">MKTIILNGSPKGNVNNSGSYFLARAFVSKMENPCEIHSIAKENQQDLYNYIEHFDNIIIITPNYVHSVPGVVLDFLHKFPSATCNKSIGFIIQSGYPETSESEIICRYFKKTAERLGYHYLGTIAKGECAGIAIMPNMFKKLAEQFAELGKTFEQTNSFDKKYIDLFSQPYLLPKGIVVFLNLLNTIGIGKLGWIKMIKKNNAYQQRLDMPFLDQPR</sequence>
<dbReference type="RefSeq" id="WP_092753901.1">
    <property type="nucleotide sequence ID" value="NZ_FOCG01000001.1"/>
</dbReference>